<keyword evidence="2" id="KW-1185">Reference proteome</keyword>
<organism evidence="1 2">
    <name type="scientific">Pleionea litopenaei</name>
    <dbReference type="NCBI Taxonomy" id="3070815"/>
    <lineage>
        <taxon>Bacteria</taxon>
        <taxon>Pseudomonadati</taxon>
        <taxon>Pseudomonadota</taxon>
        <taxon>Gammaproteobacteria</taxon>
        <taxon>Oceanospirillales</taxon>
        <taxon>Pleioneaceae</taxon>
        <taxon>Pleionea</taxon>
    </lineage>
</organism>
<gene>
    <name evidence="1" type="ORF">Q9312_06955</name>
</gene>
<dbReference type="EMBL" id="CP133548">
    <property type="protein sequence ID" value="WMS88646.1"/>
    <property type="molecule type" value="Genomic_DNA"/>
</dbReference>
<evidence type="ECO:0000313" key="2">
    <source>
        <dbReference type="Proteomes" id="UP001239782"/>
    </source>
</evidence>
<evidence type="ECO:0000313" key="1">
    <source>
        <dbReference type="EMBL" id="WMS88646.1"/>
    </source>
</evidence>
<sequence length="283" mass="31734">MIKVLLIFTVFLLALIGYWFASGRKREVLHFETIENGLMHIASQTSHQRVDFSELAALPKPVERYFRKVLVDGQPSVQTMRCWQAGVIRGSIKSSRWSEFQAQQLIVPSAPGFVWNARVDTPFGTFVQVVDSYLQGEGAGRVSLLAALTVAQDSNHPMINASALHRYLAEAVWCPTALLPSAGIVWRAIDDFTALATINDDANSVSVEFRFDDHGDIVGVFSPGRYGLFEGEYKQVAWEGRYFDYQQIEGMRVPLAGEVGWYDGDELKLVWSGRLSKIQFSFS</sequence>
<name>A0AA51X874_9GAMM</name>
<reference evidence="1 2" key="1">
    <citation type="submission" date="2023-08" db="EMBL/GenBank/DDBJ databases">
        <title>Pleionea litopenaei sp. nov., isolated from stomach of juvenile Litopenaeus vannamei.</title>
        <authorList>
            <person name="Rho A.M."/>
            <person name="Hwang C.Y."/>
        </authorList>
    </citation>
    <scope>NUCLEOTIDE SEQUENCE [LARGE SCALE GENOMIC DNA]</scope>
    <source>
        <strain evidence="1 2">HL-JVS1</strain>
    </source>
</reference>
<dbReference type="RefSeq" id="WP_309203864.1">
    <property type="nucleotide sequence ID" value="NZ_CP133548.1"/>
</dbReference>
<dbReference type="AlphaFoldDB" id="A0AA51X874"/>
<proteinExistence type="predicted"/>
<dbReference type="KEGG" id="plei:Q9312_06955"/>
<dbReference type="InterPro" id="IPR046674">
    <property type="entry name" value="DUF6544"/>
</dbReference>
<dbReference type="Proteomes" id="UP001239782">
    <property type="component" value="Chromosome"/>
</dbReference>
<accession>A0AA51X874</accession>
<dbReference type="Pfam" id="PF20181">
    <property type="entry name" value="DUF6544"/>
    <property type="match status" value="1"/>
</dbReference>
<protein>
    <submittedName>
        <fullName evidence="1">Uncharacterized protein</fullName>
    </submittedName>
</protein>